<keyword evidence="2" id="KW-0812">Transmembrane</keyword>
<dbReference type="SUPFAM" id="SSF103473">
    <property type="entry name" value="MFS general substrate transporter"/>
    <property type="match status" value="1"/>
</dbReference>
<feature type="non-terminal residue" evidence="4">
    <location>
        <position position="202"/>
    </location>
</feature>
<reference evidence="4 5" key="1">
    <citation type="submission" date="2018-11" db="EMBL/GenBank/DDBJ databases">
        <authorList>
            <consortium name="Pathogen Informatics"/>
        </authorList>
    </citation>
    <scope>NUCLEOTIDE SEQUENCE [LARGE SCALE GENOMIC DNA]</scope>
</reference>
<evidence type="ECO:0000256" key="1">
    <source>
        <dbReference type="ARBA" id="ARBA00004141"/>
    </source>
</evidence>
<dbReference type="InterPro" id="IPR011701">
    <property type="entry name" value="MFS"/>
</dbReference>
<dbReference type="Gene3D" id="1.20.1250.20">
    <property type="entry name" value="MFS general substrate transporter like domains"/>
    <property type="match status" value="1"/>
</dbReference>
<dbReference type="Proteomes" id="UP000281553">
    <property type="component" value="Unassembled WGS sequence"/>
</dbReference>
<dbReference type="InterPro" id="IPR050327">
    <property type="entry name" value="Proton-linked_MCT"/>
</dbReference>
<feature type="transmembrane region" description="Helical" evidence="2">
    <location>
        <begin position="96"/>
        <end position="113"/>
    </location>
</feature>
<dbReference type="PANTHER" id="PTHR11360">
    <property type="entry name" value="MONOCARBOXYLATE TRANSPORTER"/>
    <property type="match status" value="1"/>
</dbReference>
<accession>A0A3P7NVK0</accession>
<evidence type="ECO:0000313" key="5">
    <source>
        <dbReference type="Proteomes" id="UP000281553"/>
    </source>
</evidence>
<dbReference type="PANTHER" id="PTHR11360:SF284">
    <property type="entry name" value="EG:103B4.3 PROTEIN-RELATED"/>
    <property type="match status" value="1"/>
</dbReference>
<gene>
    <name evidence="4" type="ORF">DILT_LOCUS8720</name>
</gene>
<dbReference type="Pfam" id="PF07690">
    <property type="entry name" value="MFS_1"/>
    <property type="match status" value="1"/>
</dbReference>
<dbReference type="InterPro" id="IPR036259">
    <property type="entry name" value="MFS_trans_sf"/>
</dbReference>
<dbReference type="AlphaFoldDB" id="A0A3P7NVK0"/>
<name>A0A3P7NVK0_DIBLA</name>
<feature type="transmembrane region" description="Helical" evidence="2">
    <location>
        <begin position="74"/>
        <end position="90"/>
    </location>
</feature>
<keyword evidence="2" id="KW-0472">Membrane</keyword>
<feature type="domain" description="Major facilitator superfamily (MFS) profile" evidence="3">
    <location>
        <begin position="35"/>
        <end position="202"/>
    </location>
</feature>
<dbReference type="PROSITE" id="PS50850">
    <property type="entry name" value="MFS"/>
    <property type="match status" value="1"/>
</dbReference>
<dbReference type="GO" id="GO:0008028">
    <property type="term" value="F:monocarboxylic acid transmembrane transporter activity"/>
    <property type="evidence" value="ECO:0007669"/>
    <property type="project" value="TreeGrafter"/>
</dbReference>
<dbReference type="OrthoDB" id="2213137at2759"/>
<sequence length="202" mass="21255">MKSASEQGQNSIGAFRDGDSLGGSGLWPKPPEGGWGWIVVFGSFLVHLIADGICYAFGVFTPAIVDYYGASRQLVGWLNSALVGISFISVSVKKEALSVPVFVIFALMFQGPLSSKLCDAYGFRIVTMLGGLLGAIGLGAVFFYGHFVFLFVMVSGLGGLGFGFSYLASICVVSNYFETKRALAVGFAVCGSGVGEFASNIF</sequence>
<evidence type="ECO:0000256" key="2">
    <source>
        <dbReference type="SAM" id="Phobius"/>
    </source>
</evidence>
<dbReference type="GO" id="GO:0016020">
    <property type="term" value="C:membrane"/>
    <property type="evidence" value="ECO:0007669"/>
    <property type="project" value="UniProtKB-SubCell"/>
</dbReference>
<keyword evidence="2" id="KW-1133">Transmembrane helix</keyword>
<feature type="transmembrane region" description="Helical" evidence="2">
    <location>
        <begin position="150"/>
        <end position="173"/>
    </location>
</feature>
<feature type="transmembrane region" description="Helical" evidence="2">
    <location>
        <begin position="35"/>
        <end position="62"/>
    </location>
</feature>
<evidence type="ECO:0000259" key="3">
    <source>
        <dbReference type="PROSITE" id="PS50850"/>
    </source>
</evidence>
<proteinExistence type="predicted"/>
<feature type="transmembrane region" description="Helical" evidence="2">
    <location>
        <begin position="125"/>
        <end position="144"/>
    </location>
</feature>
<protein>
    <recommendedName>
        <fullName evidence="3">Major facilitator superfamily (MFS) profile domain-containing protein</fullName>
    </recommendedName>
</protein>
<evidence type="ECO:0000313" key="4">
    <source>
        <dbReference type="EMBL" id="VDN12889.1"/>
    </source>
</evidence>
<dbReference type="InterPro" id="IPR020846">
    <property type="entry name" value="MFS_dom"/>
</dbReference>
<comment type="subcellular location">
    <subcellularLocation>
        <location evidence="1">Membrane</location>
        <topology evidence="1">Multi-pass membrane protein</topology>
    </subcellularLocation>
</comment>
<keyword evidence="5" id="KW-1185">Reference proteome</keyword>
<dbReference type="EMBL" id="UYRU01055018">
    <property type="protein sequence ID" value="VDN12889.1"/>
    <property type="molecule type" value="Genomic_DNA"/>
</dbReference>
<organism evidence="4 5">
    <name type="scientific">Dibothriocephalus latus</name>
    <name type="common">Fish tapeworm</name>
    <name type="synonym">Diphyllobothrium latum</name>
    <dbReference type="NCBI Taxonomy" id="60516"/>
    <lineage>
        <taxon>Eukaryota</taxon>
        <taxon>Metazoa</taxon>
        <taxon>Spiralia</taxon>
        <taxon>Lophotrochozoa</taxon>
        <taxon>Platyhelminthes</taxon>
        <taxon>Cestoda</taxon>
        <taxon>Eucestoda</taxon>
        <taxon>Diphyllobothriidea</taxon>
        <taxon>Diphyllobothriidae</taxon>
        <taxon>Dibothriocephalus</taxon>
    </lineage>
</organism>